<evidence type="ECO:0000256" key="8">
    <source>
        <dbReference type="SAM" id="MobiDB-lite"/>
    </source>
</evidence>
<evidence type="ECO:0000313" key="10">
    <source>
        <dbReference type="Proteomes" id="UP000324974"/>
    </source>
</evidence>
<dbReference type="PANTHER" id="PTHR30026">
    <property type="entry name" value="OUTER MEMBRANE PROTEIN TOLC"/>
    <property type="match status" value="1"/>
</dbReference>
<name>A0A5C1AAI7_9BACT</name>
<keyword evidence="7" id="KW-0998">Cell outer membrane</keyword>
<dbReference type="PROSITE" id="PS51257">
    <property type="entry name" value="PROKAR_LIPOPROTEIN"/>
    <property type="match status" value="1"/>
</dbReference>
<dbReference type="GO" id="GO:1990281">
    <property type="term" value="C:efflux pump complex"/>
    <property type="evidence" value="ECO:0007669"/>
    <property type="project" value="TreeGrafter"/>
</dbReference>
<organism evidence="9 10">
    <name type="scientific">Limnoglobus roseus</name>
    <dbReference type="NCBI Taxonomy" id="2598579"/>
    <lineage>
        <taxon>Bacteria</taxon>
        <taxon>Pseudomonadati</taxon>
        <taxon>Planctomycetota</taxon>
        <taxon>Planctomycetia</taxon>
        <taxon>Gemmatales</taxon>
        <taxon>Gemmataceae</taxon>
        <taxon>Limnoglobus</taxon>
    </lineage>
</organism>
<keyword evidence="4" id="KW-1134">Transmembrane beta strand</keyword>
<comment type="similarity">
    <text evidence="2">Belongs to the outer membrane factor (OMF) (TC 1.B.17) family.</text>
</comment>
<protein>
    <submittedName>
        <fullName evidence="9">TolC family protein</fullName>
    </submittedName>
</protein>
<dbReference type="PIRSF" id="PIRSF001892">
    <property type="entry name" value="CyaE"/>
    <property type="match status" value="1"/>
</dbReference>
<proteinExistence type="inferred from homology"/>
<keyword evidence="10" id="KW-1185">Reference proteome</keyword>
<keyword evidence="6" id="KW-0472">Membrane</keyword>
<evidence type="ECO:0000256" key="4">
    <source>
        <dbReference type="ARBA" id="ARBA00022452"/>
    </source>
</evidence>
<reference evidence="10" key="1">
    <citation type="submission" date="2019-08" db="EMBL/GenBank/DDBJ databases">
        <title>Limnoglobus roseus gen. nov., sp. nov., a novel freshwater planctomycete with a giant genome from the family Gemmataceae.</title>
        <authorList>
            <person name="Kulichevskaya I.S."/>
            <person name="Naumoff D.G."/>
            <person name="Miroshnikov K."/>
            <person name="Ivanova A."/>
            <person name="Philippov D.A."/>
            <person name="Hakobyan A."/>
            <person name="Rijpstra I.C."/>
            <person name="Sinninghe Damste J.S."/>
            <person name="Liesack W."/>
            <person name="Dedysh S.N."/>
        </authorList>
    </citation>
    <scope>NUCLEOTIDE SEQUENCE [LARGE SCALE GENOMIC DNA]</scope>
    <source>
        <strain evidence="10">PX52</strain>
    </source>
</reference>
<evidence type="ECO:0000256" key="5">
    <source>
        <dbReference type="ARBA" id="ARBA00022692"/>
    </source>
</evidence>
<dbReference type="GO" id="GO:0009279">
    <property type="term" value="C:cell outer membrane"/>
    <property type="evidence" value="ECO:0007669"/>
    <property type="project" value="UniProtKB-SubCell"/>
</dbReference>
<feature type="compositionally biased region" description="Pro residues" evidence="8">
    <location>
        <begin position="482"/>
        <end position="499"/>
    </location>
</feature>
<evidence type="ECO:0000256" key="6">
    <source>
        <dbReference type="ARBA" id="ARBA00023136"/>
    </source>
</evidence>
<comment type="subcellular location">
    <subcellularLocation>
        <location evidence="1">Cell outer membrane</location>
    </subcellularLocation>
</comment>
<dbReference type="EMBL" id="CP042425">
    <property type="protein sequence ID" value="QEL16399.1"/>
    <property type="molecule type" value="Genomic_DNA"/>
</dbReference>
<dbReference type="SUPFAM" id="SSF56954">
    <property type="entry name" value="Outer membrane efflux proteins (OEP)"/>
    <property type="match status" value="1"/>
</dbReference>
<evidence type="ECO:0000256" key="1">
    <source>
        <dbReference type="ARBA" id="ARBA00004442"/>
    </source>
</evidence>
<dbReference type="Pfam" id="PF02321">
    <property type="entry name" value="OEP"/>
    <property type="match status" value="2"/>
</dbReference>
<dbReference type="Proteomes" id="UP000324974">
    <property type="component" value="Chromosome"/>
</dbReference>
<evidence type="ECO:0000256" key="3">
    <source>
        <dbReference type="ARBA" id="ARBA00022448"/>
    </source>
</evidence>
<evidence type="ECO:0000256" key="7">
    <source>
        <dbReference type="ARBA" id="ARBA00023237"/>
    </source>
</evidence>
<sequence length="499" mass="53518">MRPAVSVTSLLLAGIGCVSRPLPPASERFAARVTAPQVLPKDYDPVVPAAAGPAREPQPPLDQPLTLEMAEELAMQHSPRLAEARWVAAVREAGEGSAYAAFLPTVGMNYGFQTYSSQAGFVGIPDGGRFPVLPVRGFGPGNQDFEALDLRVQWTVFQFGKRLAVHDQASMRAEVARWQWERTRQAVAFDVALNYARVLQARASRLVAERAVVRAEAALKDVRNLATNGALTREDVLRAEVFLADVRQGLITATSEAQIAVAALNRAMGVNVSAPTRVADRTADLDEYPVRLEDCLAQAVAGRPELSVVRYGVAIAGRGADAARADFLPVITANGGGALVDGSRVQNAQVADAGIFLKWNLYEGGRRRAEVRGADAEIEVAFAQGQQVCDTIAFETHVAYRNIEDAVGRLKQARTATGQAAETLRLVRNRYARGDAKPTDVVDAETALIQAEQNLNSARYDLVIALARMKFATGGASQPEPSLKPPAADSPPAPRPADR</sequence>
<keyword evidence="5" id="KW-0812">Transmembrane</keyword>
<dbReference type="RefSeq" id="WP_149111140.1">
    <property type="nucleotide sequence ID" value="NZ_CP042425.1"/>
</dbReference>
<evidence type="ECO:0000256" key="2">
    <source>
        <dbReference type="ARBA" id="ARBA00007613"/>
    </source>
</evidence>
<evidence type="ECO:0000313" key="9">
    <source>
        <dbReference type="EMBL" id="QEL16399.1"/>
    </source>
</evidence>
<dbReference type="KEGG" id="lrs:PX52LOC_03352"/>
<dbReference type="InterPro" id="IPR028351">
    <property type="entry name" value="CyaE"/>
</dbReference>
<dbReference type="GO" id="GO:0015288">
    <property type="term" value="F:porin activity"/>
    <property type="evidence" value="ECO:0007669"/>
    <property type="project" value="TreeGrafter"/>
</dbReference>
<dbReference type="InterPro" id="IPR051906">
    <property type="entry name" value="TolC-like"/>
</dbReference>
<dbReference type="OrthoDB" id="243919at2"/>
<dbReference type="AlphaFoldDB" id="A0A5C1AAI7"/>
<dbReference type="InterPro" id="IPR003423">
    <property type="entry name" value="OMP_efflux"/>
</dbReference>
<gene>
    <name evidence="9" type="ORF">PX52LOC_03352</name>
</gene>
<dbReference type="PANTHER" id="PTHR30026:SF21">
    <property type="entry name" value="SLR1270 PROTEIN"/>
    <property type="match status" value="1"/>
</dbReference>
<dbReference type="Gene3D" id="1.20.1600.10">
    <property type="entry name" value="Outer membrane efflux proteins (OEP)"/>
    <property type="match status" value="1"/>
</dbReference>
<accession>A0A5C1AAI7</accession>
<feature type="region of interest" description="Disordered" evidence="8">
    <location>
        <begin position="474"/>
        <end position="499"/>
    </location>
</feature>
<dbReference type="GO" id="GO:0015562">
    <property type="term" value="F:efflux transmembrane transporter activity"/>
    <property type="evidence" value="ECO:0007669"/>
    <property type="project" value="InterPro"/>
</dbReference>
<keyword evidence="3" id="KW-0813">Transport</keyword>